<proteinExistence type="predicted"/>
<dbReference type="STRING" id="1423747.FC69_GL001365"/>
<feature type="domain" description="Xylose isomerase-like TIM barrel" evidence="1">
    <location>
        <begin position="93"/>
        <end position="247"/>
    </location>
</feature>
<evidence type="ECO:0000313" key="2">
    <source>
        <dbReference type="EMBL" id="KRL60019.1"/>
    </source>
</evidence>
<organism evidence="2 3">
    <name type="scientific">Latilactobacillus fuchuensis DSM 14340 = JCM 11249</name>
    <dbReference type="NCBI Taxonomy" id="1423747"/>
    <lineage>
        <taxon>Bacteria</taxon>
        <taxon>Bacillati</taxon>
        <taxon>Bacillota</taxon>
        <taxon>Bacilli</taxon>
        <taxon>Lactobacillales</taxon>
        <taxon>Lactobacillaceae</taxon>
        <taxon>Latilactobacillus</taxon>
    </lineage>
</organism>
<dbReference type="Proteomes" id="UP000051264">
    <property type="component" value="Unassembled WGS sequence"/>
</dbReference>
<gene>
    <name evidence="2" type="ORF">FC69_GL001365</name>
</gene>
<dbReference type="PATRIC" id="fig|1423747.3.peg.1392"/>
<dbReference type="Pfam" id="PF01261">
    <property type="entry name" value="AP_endonuc_2"/>
    <property type="match status" value="1"/>
</dbReference>
<dbReference type="AlphaFoldDB" id="A0A0R1S1Y7"/>
<accession>A0A0R1S1Y7</accession>
<dbReference type="SUPFAM" id="SSF51658">
    <property type="entry name" value="Xylose isomerase-like"/>
    <property type="match status" value="1"/>
</dbReference>
<evidence type="ECO:0000313" key="3">
    <source>
        <dbReference type="Proteomes" id="UP000051264"/>
    </source>
</evidence>
<dbReference type="InterPro" id="IPR013022">
    <property type="entry name" value="Xyl_isomerase-like_TIM-brl"/>
</dbReference>
<dbReference type="EMBL" id="AZEX01000039">
    <property type="protein sequence ID" value="KRL60019.1"/>
    <property type="molecule type" value="Genomic_DNA"/>
</dbReference>
<sequence length="280" mass="31803">MKEGIGMPLQLGLKAGVDDRQIADRLQYHPDVFEFHLVEQNVTPEGLKVLRDKIQYVRQQGVLQIVLHHPMNWQNRHLELSMSEVASPERYRFLWQSTLDLLELAQAESVQLLVHGSYDDPIEELTAGYAHLWEASQVLFKRMDYLQKIGGNNIVFENSISPLFYYGNPNLDQAIFAKNYRLAFDISHCFIKLHGDNQALMQSLKTLGPHVHHYHIVDSMGGSHDGLPLGTGKINWAGVLPLLNPAASRIYEVQLKDQNDAQEMIASHAYLQQIADSLKA</sequence>
<name>A0A0R1S1Y7_9LACO</name>
<dbReference type="InterPro" id="IPR036237">
    <property type="entry name" value="Xyl_isomerase-like_sf"/>
</dbReference>
<evidence type="ECO:0000259" key="1">
    <source>
        <dbReference type="Pfam" id="PF01261"/>
    </source>
</evidence>
<dbReference type="eggNOG" id="COG1082">
    <property type="taxonomic scope" value="Bacteria"/>
</dbReference>
<protein>
    <recommendedName>
        <fullName evidence="1">Xylose isomerase-like TIM barrel domain-containing protein</fullName>
    </recommendedName>
</protein>
<comment type="caution">
    <text evidence="2">The sequence shown here is derived from an EMBL/GenBank/DDBJ whole genome shotgun (WGS) entry which is preliminary data.</text>
</comment>
<dbReference type="Gene3D" id="3.20.20.150">
    <property type="entry name" value="Divalent-metal-dependent TIM barrel enzymes"/>
    <property type="match status" value="1"/>
</dbReference>
<reference evidence="2 3" key="1">
    <citation type="journal article" date="2015" name="Genome Announc.">
        <title>Expanding the biotechnology potential of lactobacilli through comparative genomics of 213 strains and associated genera.</title>
        <authorList>
            <person name="Sun Z."/>
            <person name="Harris H.M."/>
            <person name="McCann A."/>
            <person name="Guo C."/>
            <person name="Argimon S."/>
            <person name="Zhang W."/>
            <person name="Yang X."/>
            <person name="Jeffery I.B."/>
            <person name="Cooney J.C."/>
            <person name="Kagawa T.F."/>
            <person name="Liu W."/>
            <person name="Song Y."/>
            <person name="Salvetti E."/>
            <person name="Wrobel A."/>
            <person name="Rasinkangas P."/>
            <person name="Parkhill J."/>
            <person name="Rea M.C."/>
            <person name="O'Sullivan O."/>
            <person name="Ritari J."/>
            <person name="Douillard F.P."/>
            <person name="Paul Ross R."/>
            <person name="Yang R."/>
            <person name="Briner A.E."/>
            <person name="Felis G.E."/>
            <person name="de Vos W.M."/>
            <person name="Barrangou R."/>
            <person name="Klaenhammer T.R."/>
            <person name="Caufield P.W."/>
            <person name="Cui Y."/>
            <person name="Zhang H."/>
            <person name="O'Toole P.W."/>
        </authorList>
    </citation>
    <scope>NUCLEOTIDE SEQUENCE [LARGE SCALE GENOMIC DNA]</scope>
    <source>
        <strain evidence="2 3">DSM 14340</strain>
    </source>
</reference>